<sequence>MSKGFSVLKAGASSSHIENSSVLLAYFNTDSHSL</sequence>
<accession>A0A0E9T6R5</accession>
<dbReference type="EMBL" id="GBXM01059301">
    <property type="protein sequence ID" value="JAH49276.1"/>
    <property type="molecule type" value="Transcribed_RNA"/>
</dbReference>
<proteinExistence type="predicted"/>
<protein>
    <submittedName>
        <fullName evidence="1">Uncharacterized protein</fullName>
    </submittedName>
</protein>
<name>A0A0E9T6R5_ANGAN</name>
<organism evidence="1">
    <name type="scientific">Anguilla anguilla</name>
    <name type="common">European freshwater eel</name>
    <name type="synonym">Muraena anguilla</name>
    <dbReference type="NCBI Taxonomy" id="7936"/>
    <lineage>
        <taxon>Eukaryota</taxon>
        <taxon>Metazoa</taxon>
        <taxon>Chordata</taxon>
        <taxon>Craniata</taxon>
        <taxon>Vertebrata</taxon>
        <taxon>Euteleostomi</taxon>
        <taxon>Actinopterygii</taxon>
        <taxon>Neopterygii</taxon>
        <taxon>Teleostei</taxon>
        <taxon>Anguilliformes</taxon>
        <taxon>Anguillidae</taxon>
        <taxon>Anguilla</taxon>
    </lineage>
</organism>
<reference evidence="1" key="1">
    <citation type="submission" date="2014-11" db="EMBL/GenBank/DDBJ databases">
        <authorList>
            <person name="Amaro Gonzalez C."/>
        </authorList>
    </citation>
    <scope>NUCLEOTIDE SEQUENCE</scope>
</reference>
<evidence type="ECO:0000313" key="1">
    <source>
        <dbReference type="EMBL" id="JAH49276.1"/>
    </source>
</evidence>
<reference evidence="1" key="2">
    <citation type="journal article" date="2015" name="Fish Shellfish Immunol.">
        <title>Early steps in the European eel (Anguilla anguilla)-Vibrio vulnificus interaction in the gills: Role of the RtxA13 toxin.</title>
        <authorList>
            <person name="Callol A."/>
            <person name="Pajuelo D."/>
            <person name="Ebbesson L."/>
            <person name="Teles M."/>
            <person name="MacKenzie S."/>
            <person name="Amaro C."/>
        </authorList>
    </citation>
    <scope>NUCLEOTIDE SEQUENCE</scope>
</reference>
<dbReference type="AlphaFoldDB" id="A0A0E9T6R5"/>